<dbReference type="PROSITE" id="PS50893">
    <property type="entry name" value="ABC_TRANSPORTER_2"/>
    <property type="match status" value="2"/>
</dbReference>
<feature type="transmembrane region" description="Helical" evidence="10">
    <location>
        <begin position="1213"/>
        <end position="1230"/>
    </location>
</feature>
<proteinExistence type="inferred from homology"/>
<organism evidence="12 13">
    <name type="scientific">Paxillus rubicundulus Ve08.2h10</name>
    <dbReference type="NCBI Taxonomy" id="930991"/>
    <lineage>
        <taxon>Eukaryota</taxon>
        <taxon>Fungi</taxon>
        <taxon>Dikarya</taxon>
        <taxon>Basidiomycota</taxon>
        <taxon>Agaricomycotina</taxon>
        <taxon>Agaricomycetes</taxon>
        <taxon>Agaricomycetidae</taxon>
        <taxon>Boletales</taxon>
        <taxon>Paxilineae</taxon>
        <taxon>Paxillaceae</taxon>
        <taxon>Paxillus</taxon>
    </lineage>
</organism>
<dbReference type="FunFam" id="3.40.50.300:FF:000054">
    <property type="entry name" value="ABC multidrug transporter atrF"/>
    <property type="match status" value="1"/>
</dbReference>
<dbReference type="GO" id="GO:0016020">
    <property type="term" value="C:membrane"/>
    <property type="evidence" value="ECO:0007669"/>
    <property type="project" value="UniProtKB-SubCell"/>
</dbReference>
<dbReference type="Proteomes" id="UP000054538">
    <property type="component" value="Unassembled WGS sequence"/>
</dbReference>
<dbReference type="Pfam" id="PF19055">
    <property type="entry name" value="ABC2_membrane_7"/>
    <property type="match status" value="1"/>
</dbReference>
<feature type="transmembrane region" description="Helical" evidence="10">
    <location>
        <begin position="786"/>
        <end position="807"/>
    </location>
</feature>
<feature type="transmembrane region" description="Helical" evidence="10">
    <location>
        <begin position="1284"/>
        <end position="1310"/>
    </location>
</feature>
<reference evidence="13" key="2">
    <citation type="submission" date="2015-01" db="EMBL/GenBank/DDBJ databases">
        <title>Evolutionary Origins and Diversification of the Mycorrhizal Mutualists.</title>
        <authorList>
            <consortium name="DOE Joint Genome Institute"/>
            <consortium name="Mycorrhizal Genomics Consortium"/>
            <person name="Kohler A."/>
            <person name="Kuo A."/>
            <person name="Nagy L.G."/>
            <person name="Floudas D."/>
            <person name="Copeland A."/>
            <person name="Barry K.W."/>
            <person name="Cichocki N."/>
            <person name="Veneault-Fourrey C."/>
            <person name="LaButti K."/>
            <person name="Lindquist E.A."/>
            <person name="Lipzen A."/>
            <person name="Lundell T."/>
            <person name="Morin E."/>
            <person name="Murat C."/>
            <person name="Riley R."/>
            <person name="Ohm R."/>
            <person name="Sun H."/>
            <person name="Tunlid A."/>
            <person name="Henrissat B."/>
            <person name="Grigoriev I.V."/>
            <person name="Hibbett D.S."/>
            <person name="Martin F."/>
        </authorList>
    </citation>
    <scope>NUCLEOTIDE SEQUENCE [LARGE SCALE GENOMIC DNA]</scope>
    <source>
        <strain evidence="13">Ve08.2h10</strain>
    </source>
</reference>
<dbReference type="InParanoid" id="A0A0D0E9I3"/>
<name>A0A0D0E9I3_9AGAM</name>
<dbReference type="PANTHER" id="PTHR19241">
    <property type="entry name" value="ATP-BINDING CASSETTE TRANSPORTER"/>
    <property type="match status" value="1"/>
</dbReference>
<dbReference type="InterPro" id="IPR013525">
    <property type="entry name" value="ABC2_TM"/>
</dbReference>
<keyword evidence="3" id="KW-0813">Transport</keyword>
<feature type="region of interest" description="Disordered" evidence="9">
    <location>
        <begin position="831"/>
        <end position="871"/>
    </location>
</feature>
<feature type="transmembrane region" description="Helical" evidence="10">
    <location>
        <begin position="1349"/>
        <end position="1372"/>
    </location>
</feature>
<accession>A0A0D0E9I3</accession>
<dbReference type="HOGENOM" id="CLU_000604_35_0_1"/>
<evidence type="ECO:0000256" key="2">
    <source>
        <dbReference type="ARBA" id="ARBA00006012"/>
    </source>
</evidence>
<dbReference type="GO" id="GO:0140359">
    <property type="term" value="F:ABC-type transporter activity"/>
    <property type="evidence" value="ECO:0007669"/>
    <property type="project" value="InterPro"/>
</dbReference>
<dbReference type="EMBL" id="KN825019">
    <property type="protein sequence ID" value="KIK95820.1"/>
    <property type="molecule type" value="Genomic_DNA"/>
</dbReference>
<gene>
    <name evidence="12" type="ORF">PAXRUDRAFT_826636</name>
</gene>
<keyword evidence="8 10" id="KW-0472">Membrane</keyword>
<dbReference type="GO" id="GO:0005524">
    <property type="term" value="F:ATP binding"/>
    <property type="evidence" value="ECO:0007669"/>
    <property type="project" value="UniProtKB-KW"/>
</dbReference>
<reference evidence="12 13" key="1">
    <citation type="submission" date="2014-04" db="EMBL/GenBank/DDBJ databases">
        <authorList>
            <consortium name="DOE Joint Genome Institute"/>
            <person name="Kuo A."/>
            <person name="Kohler A."/>
            <person name="Jargeat P."/>
            <person name="Nagy L.G."/>
            <person name="Floudas D."/>
            <person name="Copeland A."/>
            <person name="Barry K.W."/>
            <person name="Cichocki N."/>
            <person name="Veneault-Fourrey C."/>
            <person name="LaButti K."/>
            <person name="Lindquist E.A."/>
            <person name="Lipzen A."/>
            <person name="Lundell T."/>
            <person name="Morin E."/>
            <person name="Murat C."/>
            <person name="Sun H."/>
            <person name="Tunlid A."/>
            <person name="Henrissat B."/>
            <person name="Grigoriev I.V."/>
            <person name="Hibbett D.S."/>
            <person name="Martin F."/>
            <person name="Nordberg H.P."/>
            <person name="Cantor M.N."/>
            <person name="Hua S.X."/>
        </authorList>
    </citation>
    <scope>NUCLEOTIDE SEQUENCE [LARGE SCALE GENOMIC DNA]</scope>
    <source>
        <strain evidence="12 13">Ve08.2h10</strain>
    </source>
</reference>
<dbReference type="FunCoup" id="A0A0D0E9I3">
    <property type="interactions" value="95"/>
</dbReference>
<dbReference type="Pfam" id="PF01061">
    <property type="entry name" value="ABC2_membrane"/>
    <property type="match status" value="2"/>
</dbReference>
<keyword evidence="13" id="KW-1185">Reference proteome</keyword>
<feature type="transmembrane region" description="Helical" evidence="10">
    <location>
        <begin position="615"/>
        <end position="641"/>
    </location>
</feature>
<dbReference type="InterPro" id="IPR034001">
    <property type="entry name" value="ABCG_PDR_1"/>
</dbReference>
<dbReference type="PROSITE" id="PS00211">
    <property type="entry name" value="ABC_TRANSPORTER_1"/>
    <property type="match status" value="1"/>
</dbReference>
<feature type="transmembrane region" description="Helical" evidence="10">
    <location>
        <begin position="1472"/>
        <end position="1493"/>
    </location>
</feature>
<dbReference type="InterPro" id="IPR003439">
    <property type="entry name" value="ABC_transporter-like_ATP-bd"/>
</dbReference>
<dbReference type="STRING" id="930991.A0A0D0E9I3"/>
<feature type="domain" description="ABC transporter" evidence="11">
    <location>
        <begin position="175"/>
        <end position="429"/>
    </location>
</feature>
<dbReference type="Pfam" id="PF00005">
    <property type="entry name" value="ABC_tran"/>
    <property type="match status" value="2"/>
</dbReference>
<dbReference type="CDD" id="cd03232">
    <property type="entry name" value="ABCG_PDR_domain2"/>
    <property type="match status" value="1"/>
</dbReference>
<evidence type="ECO:0000256" key="6">
    <source>
        <dbReference type="ARBA" id="ARBA00022840"/>
    </source>
</evidence>
<keyword evidence="7 10" id="KW-1133">Transmembrane helix</keyword>
<dbReference type="InterPro" id="IPR010929">
    <property type="entry name" value="PDR_CDR_ABC"/>
</dbReference>
<feature type="transmembrane region" description="Helical" evidence="10">
    <location>
        <begin position="647"/>
        <end position="668"/>
    </location>
</feature>
<dbReference type="CDD" id="cd03233">
    <property type="entry name" value="ABCG_PDR_domain1"/>
    <property type="match status" value="1"/>
</dbReference>
<evidence type="ECO:0000256" key="3">
    <source>
        <dbReference type="ARBA" id="ARBA00022448"/>
    </source>
</evidence>
<dbReference type="Pfam" id="PF06422">
    <property type="entry name" value="PDR_CDR"/>
    <property type="match status" value="1"/>
</dbReference>
<dbReference type="InterPro" id="IPR027417">
    <property type="entry name" value="P-loop_NTPase"/>
</dbReference>
<dbReference type="InterPro" id="IPR017871">
    <property type="entry name" value="ABC_transporter-like_CS"/>
</dbReference>
<dbReference type="Gene3D" id="3.40.50.300">
    <property type="entry name" value="P-loop containing nucleotide triphosphate hydrolases"/>
    <property type="match status" value="2"/>
</dbReference>
<dbReference type="InterPro" id="IPR029481">
    <property type="entry name" value="ABC_trans_N"/>
</dbReference>
<feature type="domain" description="ABC transporter" evidence="11">
    <location>
        <begin position="875"/>
        <end position="1115"/>
    </location>
</feature>
<feature type="transmembrane region" description="Helical" evidence="10">
    <location>
        <begin position="573"/>
        <end position="594"/>
    </location>
</feature>
<evidence type="ECO:0000313" key="12">
    <source>
        <dbReference type="EMBL" id="KIK95820.1"/>
    </source>
</evidence>
<protein>
    <recommendedName>
        <fullName evidence="11">ABC transporter domain-containing protein</fullName>
    </recommendedName>
</protein>
<dbReference type="InterPro" id="IPR043926">
    <property type="entry name" value="ABCG_dom"/>
</dbReference>
<feature type="transmembrane region" description="Helical" evidence="10">
    <location>
        <begin position="1242"/>
        <end position="1263"/>
    </location>
</feature>
<feature type="transmembrane region" description="Helical" evidence="10">
    <location>
        <begin position="1322"/>
        <end position="1342"/>
    </location>
</feature>
<dbReference type="InterPro" id="IPR003593">
    <property type="entry name" value="AAA+_ATPase"/>
</dbReference>
<dbReference type="SMART" id="SM00382">
    <property type="entry name" value="AAA"/>
    <property type="match status" value="2"/>
</dbReference>
<feature type="transmembrane region" description="Helical" evidence="10">
    <location>
        <begin position="530"/>
        <end position="553"/>
    </location>
</feature>
<evidence type="ECO:0000259" key="11">
    <source>
        <dbReference type="PROSITE" id="PS50893"/>
    </source>
</evidence>
<evidence type="ECO:0000256" key="1">
    <source>
        <dbReference type="ARBA" id="ARBA00004141"/>
    </source>
</evidence>
<evidence type="ECO:0000256" key="9">
    <source>
        <dbReference type="SAM" id="MobiDB-lite"/>
    </source>
</evidence>
<feature type="compositionally biased region" description="Basic and acidic residues" evidence="9">
    <location>
        <begin position="858"/>
        <end position="871"/>
    </location>
</feature>
<feature type="compositionally biased region" description="Basic residues" evidence="9">
    <location>
        <begin position="53"/>
        <end position="62"/>
    </location>
</feature>
<evidence type="ECO:0000256" key="7">
    <source>
        <dbReference type="ARBA" id="ARBA00022989"/>
    </source>
</evidence>
<feature type="region of interest" description="Disordered" evidence="9">
    <location>
        <begin position="44"/>
        <end position="70"/>
    </location>
</feature>
<dbReference type="OrthoDB" id="245989at2759"/>
<sequence length="1526" mass="169570">MLPLHSQSESSESEPVLPHILPSAERLTDLGNTEYINALLDLADPPVSLTGPKKQRPGRNRPRAATSASHVNLDYFDPQGVGALRQTLSRISVAPGERSRNEHSRMGELLPELSSRQSASLDNESFDFDNVLRDILKRRDESDIKSRELGVLFDRLRVVGKGASASFQPTLGSLLNPINIARGIQSLRHPHLRNIIDGFQGVVRPGEMLLVLGRPGSGCSTLLKVLANQRDEFYAVEGQVHYNSFSPAAIHFHHRGDVKYCPEEDIHFPTLTVEQTISFAAKTRVPQARADGITRKEYWLQVTDILTTLFGLRHVRKTPVGDAALRGISGGEKKRVSISEALATRSLVTSWDNSTRGLDASTAVENVRALRIATDVCRLSTIVSIYQAGESLYQLFDKVCLIYEGRMVYFGPADAARQYFIDMAYVPANRQTTADFLVSVTDPNGRKVQGGKDGVPSTAAEFEQYYRNSSLMKANQKDMDSFREQYVGKEYLVSAFRESTKAERARHTHEKSPYTISIPMQIRAVMVRRVQVMTGSVAAQVMNIIAFILQAIILGTTFLQLSTNTSTFYSRGGILFFAVFLPALFAMSEIPSLFAQRPIIQRHRNAAMYHPFVEAVALTLVDVPVTFITIALYSIVLYFLVGLQRTAGQFFIFFLFQFATALLSKSLFRSLAAAFKAEAPAQAFAGIMILVVSLYTGYLIPQPSMIGALRWISYINPVRYSFEALLVNEFHTIDGFCGTFVPTGPDYDVFPEINRACTTVGSQPGNIFVNGDEFVNLSFGYSYSHLWRNFGIVVAFGAFFTILLLIFTEFNTSIAGQTSVTLFKRGSNPSAIQGAISPTPSTDEEKARVQSPSNPDSGSRKENEEDARKALAEQPSMTDVFTWQRMNYKLSGRQLLNDVSGYVAPGKLTALMGESGAGKTTLLNVLAERAEIGVASGTRFVNGHPLPPDFQAQTGYCQQTDTHLATLTVRESLLFSAKLRQPLSVPAADKEAYVDKCLIMCGLENYRDAVVGSLGVEMRKRTTIGVELAAKPKLLLFLDEPTSGLDSQSAWAIVSFLRDLANSGQAILCTIHQPSAELFQVFDRLLLLRKGGETVYFGDVGPSAATLIQYFERNGSRPCELEENPAEFMLDVIGAGATASSVHDWHHIWTTSPEYTRLQDEVDVILAKGRSTPPVSASIGSGFATPWVYQVWTLLMRNLTEYWRDPTYLMAKLMLNITGGLFIGFTFFQRGDTLQGTQNKLFAVYMATILSVPLANQLQVVFLRLRDIYEIRERPSRTYAWSALVTSQILVELPWNILGSTLFFFCWYWTVGFPNDRGGYTYLVLGVLFPAYYTTIGQAVAAMSPTAEIAGILFSFLFSFVLTFNGVLQPYAELGWWRWMYRVSPYTYLVEGLVSQVLFGQEVHCSSTELAVVQPPPGYSCASYLEPFVGTSGGYLVNPDSGSDCQYCSERTADEWLYHMFAMEYSHRWRDVGLFCMFIVINIVGVYAFTYIFRIRSYGDIKSCFKGAVSRSVGKREAVSEEPGGR</sequence>
<comment type="similarity">
    <text evidence="2">Belongs to the ABC transporter superfamily. ABCG family. PDR (TC 3.A.1.205) subfamily.</text>
</comment>
<feature type="transmembrane region" description="Helical" evidence="10">
    <location>
        <begin position="680"/>
        <end position="700"/>
    </location>
</feature>
<evidence type="ECO:0000256" key="10">
    <source>
        <dbReference type="SAM" id="Phobius"/>
    </source>
</evidence>
<dbReference type="Pfam" id="PF14510">
    <property type="entry name" value="ABC_trans_N"/>
    <property type="match status" value="1"/>
</dbReference>
<keyword evidence="4 10" id="KW-0812">Transmembrane</keyword>
<evidence type="ECO:0000256" key="8">
    <source>
        <dbReference type="ARBA" id="ARBA00023136"/>
    </source>
</evidence>
<keyword evidence="6" id="KW-0067">ATP-binding</keyword>
<dbReference type="GO" id="GO:0016887">
    <property type="term" value="F:ATP hydrolysis activity"/>
    <property type="evidence" value="ECO:0007669"/>
    <property type="project" value="InterPro"/>
</dbReference>
<evidence type="ECO:0000256" key="4">
    <source>
        <dbReference type="ARBA" id="ARBA00022692"/>
    </source>
</evidence>
<dbReference type="InterPro" id="IPR034003">
    <property type="entry name" value="ABCG_PDR_2"/>
</dbReference>
<evidence type="ECO:0000256" key="5">
    <source>
        <dbReference type="ARBA" id="ARBA00022741"/>
    </source>
</evidence>
<evidence type="ECO:0000313" key="13">
    <source>
        <dbReference type="Proteomes" id="UP000054538"/>
    </source>
</evidence>
<feature type="compositionally biased region" description="Polar residues" evidence="9">
    <location>
        <begin position="831"/>
        <end position="841"/>
    </location>
</feature>
<keyword evidence="5" id="KW-0547">Nucleotide-binding</keyword>
<dbReference type="SUPFAM" id="SSF52540">
    <property type="entry name" value="P-loop containing nucleoside triphosphate hydrolases"/>
    <property type="match status" value="2"/>
</dbReference>
<comment type="subcellular location">
    <subcellularLocation>
        <location evidence="1">Membrane</location>
        <topology evidence="1">Multi-pass membrane protein</topology>
    </subcellularLocation>
</comment>